<dbReference type="GO" id="GO:0046872">
    <property type="term" value="F:metal ion binding"/>
    <property type="evidence" value="ECO:0007669"/>
    <property type="project" value="UniProtKB-KW"/>
</dbReference>
<reference evidence="6 7" key="1">
    <citation type="submission" date="2020-08" db="EMBL/GenBank/DDBJ databases">
        <title>Genomic Encyclopedia of Type Strains, Phase IV (KMG-V): Genome sequencing to study the core and pangenomes of soil and plant-associated prokaryotes.</title>
        <authorList>
            <person name="Whitman W."/>
        </authorList>
    </citation>
    <scope>NUCLEOTIDE SEQUENCE [LARGE SCALE GENOMIC DNA]</scope>
    <source>
        <strain evidence="6 7">B3ACCR2</strain>
    </source>
</reference>
<evidence type="ECO:0000313" key="6">
    <source>
        <dbReference type="EMBL" id="MBB2988325.1"/>
    </source>
</evidence>
<dbReference type="InterPro" id="IPR003726">
    <property type="entry name" value="HCY_dom"/>
</dbReference>
<feature type="binding site" evidence="3">
    <location>
        <position position="287"/>
    </location>
    <ligand>
        <name>Zn(2+)</name>
        <dbReference type="ChEBI" id="CHEBI:29105"/>
    </ligand>
</feature>
<proteinExistence type="predicted"/>
<evidence type="ECO:0000256" key="2">
    <source>
        <dbReference type="ARBA" id="ARBA00022679"/>
    </source>
</evidence>
<keyword evidence="2 3" id="KW-0808">Transferase</keyword>
<feature type="binding site" evidence="3">
    <location>
        <position position="288"/>
    </location>
    <ligand>
        <name>Zn(2+)</name>
        <dbReference type="ChEBI" id="CHEBI:29105"/>
    </ligand>
</feature>
<dbReference type="GO" id="GO:0008168">
    <property type="term" value="F:methyltransferase activity"/>
    <property type="evidence" value="ECO:0007669"/>
    <property type="project" value="UniProtKB-UniRule"/>
</dbReference>
<gene>
    <name evidence="6" type="ORF">FHW14_003519</name>
</gene>
<sequence length="355" mass="37676">MPARTVTDGGLETDLIFHHGVDLLHFAAYPLLASERGRRLLVDYYDGYAAVAARAGAGLRLETPTWRANPDWGARLGHDAAALAQADGDAVRLLAGLRESYRERYTGAIGDVTVVGTMGPRGDGYRSDGAVEPEEARRYHRPQVEALTAAGADSVAVYTLAEPGEAAGVVRAAREVGIRVEVSFTVETDGRLPDGTPVGEAIAALDESDPPDSYLVNCAHPTHVVPALAAGGVWLTRVTGLRCNASTRSHAELDEATELDEGDPVQFARDHGPLLAALPNVDVLGGCCGTDVRHVQALWDVVRPPEFTGTHRRTRRRRASGDGRRASTPASTWTPSAPLRGPGCSASRPRGVSTE</sequence>
<dbReference type="Gene3D" id="3.20.20.330">
    <property type="entry name" value="Homocysteine-binding-like domain"/>
    <property type="match status" value="1"/>
</dbReference>
<evidence type="ECO:0000259" key="5">
    <source>
        <dbReference type="PROSITE" id="PS50970"/>
    </source>
</evidence>
<dbReference type="RefSeq" id="WP_184511298.1">
    <property type="nucleotide sequence ID" value="NZ_JACHVT010000009.1"/>
</dbReference>
<dbReference type="GO" id="GO:0032259">
    <property type="term" value="P:methylation"/>
    <property type="evidence" value="ECO:0007669"/>
    <property type="project" value="UniProtKB-KW"/>
</dbReference>
<evidence type="ECO:0000256" key="3">
    <source>
        <dbReference type="PROSITE-ProRule" id="PRU00333"/>
    </source>
</evidence>
<dbReference type="PANTHER" id="PTHR11103">
    <property type="entry name" value="SLR1189 PROTEIN"/>
    <property type="match status" value="1"/>
</dbReference>
<dbReference type="EC" id="2.1.1.10" evidence="6"/>
<comment type="caution">
    <text evidence="6">The sequence shown here is derived from an EMBL/GenBank/DDBJ whole genome shotgun (WGS) entry which is preliminary data.</text>
</comment>
<dbReference type="PROSITE" id="PS50970">
    <property type="entry name" value="HCY"/>
    <property type="match status" value="1"/>
</dbReference>
<organism evidence="6 7">
    <name type="scientific">Terracoccus luteus</name>
    <dbReference type="NCBI Taxonomy" id="53356"/>
    <lineage>
        <taxon>Bacteria</taxon>
        <taxon>Bacillati</taxon>
        <taxon>Actinomycetota</taxon>
        <taxon>Actinomycetes</taxon>
        <taxon>Micrococcales</taxon>
        <taxon>Intrasporangiaceae</taxon>
        <taxon>Terracoccus</taxon>
    </lineage>
</organism>
<feature type="region of interest" description="Disordered" evidence="4">
    <location>
        <begin position="309"/>
        <end position="355"/>
    </location>
</feature>
<dbReference type="InterPro" id="IPR036589">
    <property type="entry name" value="HCY_dom_sf"/>
</dbReference>
<dbReference type="PANTHER" id="PTHR11103:SF18">
    <property type="entry name" value="SLR1189 PROTEIN"/>
    <property type="match status" value="1"/>
</dbReference>
<feature type="domain" description="Hcy-binding" evidence="5">
    <location>
        <begin position="1"/>
        <end position="302"/>
    </location>
</feature>
<evidence type="ECO:0000256" key="1">
    <source>
        <dbReference type="ARBA" id="ARBA00022603"/>
    </source>
</evidence>
<evidence type="ECO:0000313" key="7">
    <source>
        <dbReference type="Proteomes" id="UP000590811"/>
    </source>
</evidence>
<keyword evidence="3" id="KW-0862">Zinc</keyword>
<protein>
    <submittedName>
        <fullName evidence="6">Homocysteine S-methyltransferase</fullName>
        <ecNumber evidence="6">2.1.1.10</ecNumber>
    </submittedName>
</protein>
<dbReference type="AlphaFoldDB" id="A0A839Q1Y2"/>
<keyword evidence="3" id="KW-0479">Metal-binding</keyword>
<comment type="cofactor">
    <cofactor evidence="3">
        <name>Zn(2+)</name>
        <dbReference type="ChEBI" id="CHEBI:29105"/>
    </cofactor>
</comment>
<dbReference type="Proteomes" id="UP000590811">
    <property type="component" value="Unassembled WGS sequence"/>
</dbReference>
<dbReference type="Pfam" id="PF02574">
    <property type="entry name" value="S-methyl_trans"/>
    <property type="match status" value="1"/>
</dbReference>
<name>A0A839Q1Y2_9MICO</name>
<accession>A0A839Q1Y2</accession>
<keyword evidence="1 3" id="KW-0489">Methyltransferase</keyword>
<dbReference type="EMBL" id="JACHVT010000009">
    <property type="protein sequence ID" value="MBB2988325.1"/>
    <property type="molecule type" value="Genomic_DNA"/>
</dbReference>
<feature type="binding site" evidence="3">
    <location>
        <position position="218"/>
    </location>
    <ligand>
        <name>Zn(2+)</name>
        <dbReference type="ChEBI" id="CHEBI:29105"/>
    </ligand>
</feature>
<dbReference type="SUPFAM" id="SSF82282">
    <property type="entry name" value="Homocysteine S-methyltransferase"/>
    <property type="match status" value="1"/>
</dbReference>
<evidence type="ECO:0000256" key="4">
    <source>
        <dbReference type="SAM" id="MobiDB-lite"/>
    </source>
</evidence>